<sequence length="474" mass="53841">MKAIIPAFDEQSTRPLYLQLYDYIKQQILLGEMTNDEKLPSLRILSESLNLSITTINLAYSQLHVEGYIYSKPQSGYYVSPISHAMGYALKADIGMRDAAKEVYSLFPFDVGKKDESATMHYDLSCFDFNKWKKCLNKVLTEYPHLLMFESEPQGELALRYEISKYIYRSRGVICNPEQIVIGAGTQQITGHLCLILSKLGINHVAVEEPGYLPVKNIFRDRGFVMTPVDVDKEGIHIYKLPTNIKSAVYVSPSNQFPTGAVMPIGKRYELLDWANRNDSIIIEDDYDSELRYFGKPVPALQGLDTNERVVYLGSFSSTLFSSIKISYMVLPEKMAGLFQSISHDYTQTCSKTEQLTLALFMEQGLYQTNLKKLRNLYSQKLQKIISVINKHGQGFIKPTNTTSGINMIINVRSKKTAEELCQEAREFGVSAMPVSIYADEPLGDTAALIFYYNQIPMEEIEKTIKQLIEKWIG</sequence>
<evidence type="ECO:0000256" key="5">
    <source>
        <dbReference type="ARBA" id="ARBA00023163"/>
    </source>
</evidence>
<dbReference type="InterPro" id="IPR000524">
    <property type="entry name" value="Tscrpt_reg_HTH_GntR"/>
</dbReference>
<dbReference type="CDD" id="cd00609">
    <property type="entry name" value="AAT_like"/>
    <property type="match status" value="1"/>
</dbReference>
<dbReference type="InterPro" id="IPR036388">
    <property type="entry name" value="WH-like_DNA-bd_sf"/>
</dbReference>
<dbReference type="InterPro" id="IPR036390">
    <property type="entry name" value="WH_DNA-bd_sf"/>
</dbReference>
<dbReference type="RefSeq" id="WP_206580856.1">
    <property type="nucleotide sequence ID" value="NZ_JAFJZZ010000001.1"/>
</dbReference>
<dbReference type="GO" id="GO:0030170">
    <property type="term" value="F:pyridoxal phosphate binding"/>
    <property type="evidence" value="ECO:0007669"/>
    <property type="project" value="InterPro"/>
</dbReference>
<dbReference type="Gene3D" id="1.10.10.10">
    <property type="entry name" value="Winged helix-like DNA-binding domain superfamily/Winged helix DNA-binding domain"/>
    <property type="match status" value="1"/>
</dbReference>
<name>A0A939II31_CLOAM</name>
<dbReference type="InterPro" id="IPR015424">
    <property type="entry name" value="PyrdxlP-dep_Trfase"/>
</dbReference>
<evidence type="ECO:0000256" key="1">
    <source>
        <dbReference type="ARBA" id="ARBA00005384"/>
    </source>
</evidence>
<dbReference type="Pfam" id="PF00392">
    <property type="entry name" value="GntR"/>
    <property type="match status" value="1"/>
</dbReference>
<feature type="domain" description="HTH gntR-type" evidence="6">
    <location>
        <begin position="14"/>
        <end position="82"/>
    </location>
</feature>
<dbReference type="SUPFAM" id="SSF46785">
    <property type="entry name" value="Winged helix' DNA-binding domain"/>
    <property type="match status" value="1"/>
</dbReference>
<keyword evidence="7" id="KW-0808">Transferase</keyword>
<keyword evidence="5" id="KW-0804">Transcription</keyword>
<keyword evidence="7" id="KW-0032">Aminotransferase</keyword>
<evidence type="ECO:0000313" key="7">
    <source>
        <dbReference type="EMBL" id="MBN7772079.1"/>
    </source>
</evidence>
<dbReference type="GO" id="GO:0008483">
    <property type="term" value="F:transaminase activity"/>
    <property type="evidence" value="ECO:0007669"/>
    <property type="project" value="UniProtKB-KW"/>
</dbReference>
<dbReference type="InterPro" id="IPR051446">
    <property type="entry name" value="HTH_trans_reg/aminotransferase"/>
</dbReference>
<dbReference type="CDD" id="cd07377">
    <property type="entry name" value="WHTH_GntR"/>
    <property type="match status" value="1"/>
</dbReference>
<evidence type="ECO:0000259" key="6">
    <source>
        <dbReference type="PROSITE" id="PS50949"/>
    </source>
</evidence>
<organism evidence="7 8">
    <name type="scientific">Clostridium aminobutyricum</name>
    <dbReference type="NCBI Taxonomy" id="33953"/>
    <lineage>
        <taxon>Bacteria</taxon>
        <taxon>Bacillati</taxon>
        <taxon>Bacillota</taxon>
        <taxon>Clostridia</taxon>
        <taxon>Eubacteriales</taxon>
        <taxon>Clostridiaceae</taxon>
        <taxon>Clostridium</taxon>
    </lineage>
</organism>
<evidence type="ECO:0000256" key="2">
    <source>
        <dbReference type="ARBA" id="ARBA00022898"/>
    </source>
</evidence>
<dbReference type="SUPFAM" id="SSF53383">
    <property type="entry name" value="PLP-dependent transferases"/>
    <property type="match status" value="1"/>
</dbReference>
<dbReference type="GO" id="GO:0003700">
    <property type="term" value="F:DNA-binding transcription factor activity"/>
    <property type="evidence" value="ECO:0007669"/>
    <property type="project" value="InterPro"/>
</dbReference>
<evidence type="ECO:0000256" key="4">
    <source>
        <dbReference type="ARBA" id="ARBA00023125"/>
    </source>
</evidence>
<keyword evidence="2" id="KW-0663">Pyridoxal phosphate</keyword>
<dbReference type="PROSITE" id="PS50949">
    <property type="entry name" value="HTH_GNTR"/>
    <property type="match status" value="1"/>
</dbReference>
<dbReference type="GO" id="GO:0003677">
    <property type="term" value="F:DNA binding"/>
    <property type="evidence" value="ECO:0007669"/>
    <property type="project" value="UniProtKB-KW"/>
</dbReference>
<reference evidence="7" key="1">
    <citation type="submission" date="2021-02" db="EMBL/GenBank/DDBJ databases">
        <title>Abyssanaerobacter marinus gen.nov., sp., nov, anaerobic bacterium isolated from the Onnuri vent field of Indian Ocean and suggestion of Mogibacteriaceae fam. nov., and proposal of reclassification of ambiguous this family's genus member.</title>
        <authorList>
            <person name="Kim Y.J."/>
            <person name="Yang J.-A."/>
        </authorList>
    </citation>
    <scope>NUCLEOTIDE SEQUENCE</scope>
    <source>
        <strain evidence="7">DSM 2634</strain>
    </source>
</reference>
<evidence type="ECO:0000313" key="8">
    <source>
        <dbReference type="Proteomes" id="UP000664545"/>
    </source>
</evidence>
<dbReference type="Proteomes" id="UP000664545">
    <property type="component" value="Unassembled WGS sequence"/>
</dbReference>
<comment type="caution">
    <text evidence="7">The sequence shown here is derived from an EMBL/GenBank/DDBJ whole genome shotgun (WGS) entry which is preliminary data.</text>
</comment>
<dbReference type="PANTHER" id="PTHR46577">
    <property type="entry name" value="HTH-TYPE TRANSCRIPTIONAL REGULATORY PROTEIN GABR"/>
    <property type="match status" value="1"/>
</dbReference>
<dbReference type="PANTHER" id="PTHR46577:SF1">
    <property type="entry name" value="HTH-TYPE TRANSCRIPTIONAL REGULATORY PROTEIN GABR"/>
    <property type="match status" value="1"/>
</dbReference>
<keyword evidence="8" id="KW-1185">Reference proteome</keyword>
<accession>A0A939II31</accession>
<dbReference type="SMART" id="SM00345">
    <property type="entry name" value="HTH_GNTR"/>
    <property type="match status" value="1"/>
</dbReference>
<evidence type="ECO:0000256" key="3">
    <source>
        <dbReference type="ARBA" id="ARBA00023015"/>
    </source>
</evidence>
<comment type="similarity">
    <text evidence="1">In the C-terminal section; belongs to the class-I pyridoxal-phosphate-dependent aminotransferase family.</text>
</comment>
<dbReference type="Pfam" id="PF00155">
    <property type="entry name" value="Aminotran_1_2"/>
    <property type="match status" value="1"/>
</dbReference>
<keyword evidence="4" id="KW-0238">DNA-binding</keyword>
<dbReference type="EMBL" id="JAFJZZ010000001">
    <property type="protein sequence ID" value="MBN7772079.1"/>
    <property type="molecule type" value="Genomic_DNA"/>
</dbReference>
<keyword evidence="3" id="KW-0805">Transcription regulation</keyword>
<dbReference type="InterPro" id="IPR004839">
    <property type="entry name" value="Aminotransferase_I/II_large"/>
</dbReference>
<dbReference type="AlphaFoldDB" id="A0A939II31"/>
<protein>
    <submittedName>
        <fullName evidence="7">PLP-dependent aminotransferase family protein</fullName>
    </submittedName>
</protein>
<dbReference type="InterPro" id="IPR015421">
    <property type="entry name" value="PyrdxlP-dep_Trfase_major"/>
</dbReference>
<dbReference type="Gene3D" id="3.40.640.10">
    <property type="entry name" value="Type I PLP-dependent aspartate aminotransferase-like (Major domain)"/>
    <property type="match status" value="1"/>
</dbReference>
<gene>
    <name evidence="7" type="ORF">JYB65_01780</name>
</gene>
<proteinExistence type="inferred from homology"/>